<evidence type="ECO:0000313" key="1">
    <source>
        <dbReference type="EMBL" id="EKC24198.1"/>
    </source>
</evidence>
<name>K1PRE4_MAGGI</name>
<sequence length="230" mass="25648">MKFIGKFISSIGFAYQSLATLETLQDEVTLLKGAFQRQIDELTKQVYALREEVDGLEKENFKKDQEIAGFQAMFDNIFQAHSKPQSENKATIDKRVSTSPVAFYACFNQDVNYLGRNQNLAFDRLITDSHGRYTRSSGSYRIPVTGFYVITWVTPVVGNIPFELTVNGMQRGRTDPSNTGNGASQSTTGVAVLSLYENDVVSIRTNPGASPSGVLVNNQWQDSCFSLWKI</sequence>
<protein>
    <submittedName>
        <fullName evidence="1">Uncharacterized protein</fullName>
    </submittedName>
</protein>
<dbReference type="InterPro" id="IPR008983">
    <property type="entry name" value="Tumour_necrosis_fac-like_dom"/>
</dbReference>
<dbReference type="SUPFAM" id="SSF49842">
    <property type="entry name" value="TNF-like"/>
    <property type="match status" value="1"/>
</dbReference>
<gene>
    <name evidence="1" type="ORF">CGI_10011137</name>
</gene>
<reference evidence="1" key="1">
    <citation type="journal article" date="2012" name="Nature">
        <title>The oyster genome reveals stress adaptation and complexity of shell formation.</title>
        <authorList>
            <person name="Zhang G."/>
            <person name="Fang X."/>
            <person name="Guo X."/>
            <person name="Li L."/>
            <person name="Luo R."/>
            <person name="Xu F."/>
            <person name="Yang P."/>
            <person name="Zhang L."/>
            <person name="Wang X."/>
            <person name="Qi H."/>
            <person name="Xiong Z."/>
            <person name="Que H."/>
            <person name="Xie Y."/>
            <person name="Holland P.W."/>
            <person name="Paps J."/>
            <person name="Zhu Y."/>
            <person name="Wu F."/>
            <person name="Chen Y."/>
            <person name="Wang J."/>
            <person name="Peng C."/>
            <person name="Meng J."/>
            <person name="Yang L."/>
            <person name="Liu J."/>
            <person name="Wen B."/>
            <person name="Zhang N."/>
            <person name="Huang Z."/>
            <person name="Zhu Q."/>
            <person name="Feng Y."/>
            <person name="Mount A."/>
            <person name="Hedgecock D."/>
            <person name="Xu Z."/>
            <person name="Liu Y."/>
            <person name="Domazet-Loso T."/>
            <person name="Du Y."/>
            <person name="Sun X."/>
            <person name="Zhang S."/>
            <person name="Liu B."/>
            <person name="Cheng P."/>
            <person name="Jiang X."/>
            <person name="Li J."/>
            <person name="Fan D."/>
            <person name="Wang W."/>
            <person name="Fu W."/>
            <person name="Wang T."/>
            <person name="Wang B."/>
            <person name="Zhang J."/>
            <person name="Peng Z."/>
            <person name="Li Y."/>
            <person name="Li N."/>
            <person name="Wang J."/>
            <person name="Chen M."/>
            <person name="He Y."/>
            <person name="Tan F."/>
            <person name="Song X."/>
            <person name="Zheng Q."/>
            <person name="Huang R."/>
            <person name="Yang H."/>
            <person name="Du X."/>
            <person name="Chen L."/>
            <person name="Yang M."/>
            <person name="Gaffney P.M."/>
            <person name="Wang S."/>
            <person name="Luo L."/>
            <person name="She Z."/>
            <person name="Ming Y."/>
            <person name="Huang W."/>
            <person name="Zhang S."/>
            <person name="Huang B."/>
            <person name="Zhang Y."/>
            <person name="Qu T."/>
            <person name="Ni P."/>
            <person name="Miao G."/>
            <person name="Wang J."/>
            <person name="Wang Q."/>
            <person name="Steinberg C.E."/>
            <person name="Wang H."/>
            <person name="Li N."/>
            <person name="Qian L."/>
            <person name="Zhang G."/>
            <person name="Li Y."/>
            <person name="Yang H."/>
            <person name="Liu X."/>
            <person name="Wang J."/>
            <person name="Yin Y."/>
            <person name="Wang J."/>
        </authorList>
    </citation>
    <scope>NUCLEOTIDE SEQUENCE [LARGE SCALE GENOMIC DNA]</scope>
    <source>
        <strain evidence="1">05x7-T-G4-1.051#20</strain>
    </source>
</reference>
<dbReference type="EMBL" id="JH817784">
    <property type="protein sequence ID" value="EKC24198.1"/>
    <property type="molecule type" value="Genomic_DNA"/>
</dbReference>
<dbReference type="InterPro" id="IPR001073">
    <property type="entry name" value="C1q_dom"/>
</dbReference>
<dbReference type="Gene3D" id="2.60.120.40">
    <property type="match status" value="1"/>
</dbReference>
<dbReference type="PROSITE" id="PS50871">
    <property type="entry name" value="C1Q"/>
    <property type="match status" value="1"/>
</dbReference>
<dbReference type="AlphaFoldDB" id="K1PRE4"/>
<dbReference type="InParanoid" id="K1PRE4"/>
<proteinExistence type="predicted"/>
<dbReference type="HOGENOM" id="CLU_1181193_0_0_1"/>
<dbReference type="Pfam" id="PF00386">
    <property type="entry name" value="C1q"/>
    <property type="match status" value="1"/>
</dbReference>
<accession>K1PRE4</accession>
<organism evidence="1">
    <name type="scientific">Magallana gigas</name>
    <name type="common">Pacific oyster</name>
    <name type="synonym">Crassostrea gigas</name>
    <dbReference type="NCBI Taxonomy" id="29159"/>
    <lineage>
        <taxon>Eukaryota</taxon>
        <taxon>Metazoa</taxon>
        <taxon>Spiralia</taxon>
        <taxon>Lophotrochozoa</taxon>
        <taxon>Mollusca</taxon>
        <taxon>Bivalvia</taxon>
        <taxon>Autobranchia</taxon>
        <taxon>Pteriomorphia</taxon>
        <taxon>Ostreida</taxon>
        <taxon>Ostreoidea</taxon>
        <taxon>Ostreidae</taxon>
        <taxon>Magallana</taxon>
    </lineage>
</organism>
<dbReference type="SMART" id="SM00110">
    <property type="entry name" value="C1Q"/>
    <property type="match status" value="1"/>
</dbReference>